<organism evidence="2 3">
    <name type="scientific">Symbiodinium necroappetens</name>
    <dbReference type="NCBI Taxonomy" id="1628268"/>
    <lineage>
        <taxon>Eukaryota</taxon>
        <taxon>Sar</taxon>
        <taxon>Alveolata</taxon>
        <taxon>Dinophyceae</taxon>
        <taxon>Suessiales</taxon>
        <taxon>Symbiodiniaceae</taxon>
        <taxon>Symbiodinium</taxon>
    </lineage>
</organism>
<dbReference type="OrthoDB" id="421386at2759"/>
<evidence type="ECO:0000256" key="1">
    <source>
        <dbReference type="SAM" id="MobiDB-lite"/>
    </source>
</evidence>
<name>A0A812QTX7_9DINO</name>
<keyword evidence="3" id="KW-1185">Reference proteome</keyword>
<accession>A0A812QTX7</accession>
<evidence type="ECO:0000313" key="2">
    <source>
        <dbReference type="EMBL" id="CAE7403545.1"/>
    </source>
</evidence>
<sequence>MSSNKKGERSMDAPAKMKVMDCGAEPGAKQAVSLKIANAIRPAIESRLDQLRDDKERCICYIDGTKTNGDDVSRPDNYELLKVYIVSLTSGVTCAKVVVLYLSCVYGFWSAREIKRRGRKGAIKAAADWAVLQGSNLRKLAAYVITALHRTPYARTEEMMVLKALHQRINRTVVPDRPNRRATSQAAIAIEDLAHDSQSSSSATSSAGSTIELLDSDDDREVSSEDDCEVAYCDREEMDETELEKMLSEIYEPDDPLEALPLSSNS</sequence>
<proteinExistence type="predicted"/>
<dbReference type="AlphaFoldDB" id="A0A812QTX7"/>
<reference evidence="2" key="1">
    <citation type="submission" date="2021-02" db="EMBL/GenBank/DDBJ databases">
        <authorList>
            <person name="Dougan E. K."/>
            <person name="Rhodes N."/>
            <person name="Thang M."/>
            <person name="Chan C."/>
        </authorList>
    </citation>
    <scope>NUCLEOTIDE SEQUENCE</scope>
</reference>
<dbReference type="Proteomes" id="UP000601435">
    <property type="component" value="Unassembled WGS sequence"/>
</dbReference>
<feature type="compositionally biased region" description="Low complexity" evidence="1">
    <location>
        <begin position="197"/>
        <end position="210"/>
    </location>
</feature>
<protein>
    <submittedName>
        <fullName evidence="2">Uncharacterized protein</fullName>
    </submittedName>
</protein>
<feature type="region of interest" description="Disordered" evidence="1">
    <location>
        <begin position="193"/>
        <end position="241"/>
    </location>
</feature>
<evidence type="ECO:0000313" key="3">
    <source>
        <dbReference type="Proteomes" id="UP000601435"/>
    </source>
</evidence>
<dbReference type="EMBL" id="CAJNJA010017569">
    <property type="protein sequence ID" value="CAE7403545.1"/>
    <property type="molecule type" value="Genomic_DNA"/>
</dbReference>
<gene>
    <name evidence="2" type="ORF">SNEC2469_LOCUS11055</name>
</gene>
<comment type="caution">
    <text evidence="2">The sequence shown here is derived from an EMBL/GenBank/DDBJ whole genome shotgun (WGS) entry which is preliminary data.</text>
</comment>
<feature type="compositionally biased region" description="Acidic residues" evidence="1">
    <location>
        <begin position="214"/>
        <end position="229"/>
    </location>
</feature>